<comment type="caution">
    <text evidence="14">The sequence shown here is derived from an EMBL/GenBank/DDBJ whole genome shotgun (WGS) entry which is preliminary data.</text>
</comment>
<dbReference type="InterPro" id="IPR000504">
    <property type="entry name" value="RRM_dom"/>
</dbReference>
<keyword evidence="4 8" id="KW-0862">Zinc</keyword>
<dbReference type="SMART" id="SM01141">
    <property type="entry name" value="DRY_EERY"/>
    <property type="match status" value="1"/>
</dbReference>
<feature type="domain" description="C3H1-type" evidence="12">
    <location>
        <begin position="880"/>
        <end position="908"/>
    </location>
</feature>
<feature type="coiled-coil region" evidence="9">
    <location>
        <begin position="1250"/>
        <end position="1287"/>
    </location>
</feature>
<dbReference type="InterPro" id="IPR000571">
    <property type="entry name" value="Znf_CCCH"/>
</dbReference>
<dbReference type="Pfam" id="PF09750">
    <property type="entry name" value="DRY_EERY"/>
    <property type="match status" value="1"/>
</dbReference>
<dbReference type="PROSITE" id="PS50103">
    <property type="entry name" value="ZF_C3H1"/>
    <property type="match status" value="1"/>
</dbReference>
<evidence type="ECO:0000256" key="11">
    <source>
        <dbReference type="SAM" id="Phobius"/>
    </source>
</evidence>
<dbReference type="Pfam" id="PF01391">
    <property type="entry name" value="Collagen"/>
    <property type="match status" value="2"/>
</dbReference>
<sequence>MHRNSLLQEESSDEFLAFGYPCKLFDSRGGRDCADESADLIPLHCNRKILVDRIMSLFGYQMDFIKEFDCRLQLSNLEKYDASKVEQSLLIADRSLEALLDAERYRDFKLTCETPKVENEKRVGTEIYFNYDDLESKPQHGCQPKEEAEGTEDEQKEQFVPPAELKVPVGVTLPKTVKEGIIIEKTAAFIAEQGSQMEIIVNAKQKSNPQFRFLDWNHPLNKYYKHVLKMIKEKRYTPVVVKKDPAPESESDSDDSSEHYLHPSLMGGAGKTAVAKDTEPLSLPKTSYRLGEENDVYSELFNGLVAVCPQLAAAVSTAKGKETGGSAEGLLLPPPPDLYPVVDRVAAYVARNGPQFEQILRERNDPRFSFIDPSNKYNPYYMALLQNYESENYIVRLQQNVQNQFVESVPMSLNYLSYYGFVPQPPPPPRSTPPPPAVENQEEMLNLKKPKTVYCSDHLTSAAASSSVSEKPTEMGSVGPVCFTIKAKNQEETCSMMDKANLDAHQDETINLSLQSDSDVLMSDCAEKFDSKFVDGSGDAAESTVKSVDEYMQREITAFPEVGKKEQKNVEEDLNLKRARRYRAKKFVDEFAKKIRKREKSCVDEEKVKKHGHISEGELCDSESSESTLIGTSSNASYGIDVGGDRSHHPIVDIEKVQKIVDEEEEDQGNERLDRDHHVPPLLRVDIIHLDTEDPDHPAALAKYVMALLKKDKTEADLKHFCLDQLDVFLQKETKKFVDELFLALKSKVYIVTDKESQSTSTKEVPKKRSLEPSRNEKPSADEHLKSRRVDSHSGSRPVRRYGSSPKARSKSSERSKGKGDATSISQNKASSSTVRDRVKAHWSPSNNKEQRKSTHKDSNEAVGNAENDSVQSIRSEKEKRKKARCRDYDEKGYCMLGDNCVYDHGPDPVVVEDVALSSMIPSRSNKSLPTPPPNFSVPPPGYVPIPPPPPGVDSNFQTEGYNPEAPSLTSASTGTAVPLPPPYTQPPPPIWAQLPPVLRPFGPRQIASYAQLRVSFPRARQLITLSEDRTNFDNFSQSTMRTQHKSVGQINLRKRAAVDQINRHNRTLEVRRIPQPLNTITKLNEHFSQFGHITNIEVRYEGDPQAALITYMTRPQALAAYKSTDPILNNRFIRVFWHNQKDGTAVDDTGTSDQSSRPARIPIRDRLELPVRSSSNGTSSHEEAIFKAETNATAANTGSDTISTTMNKIDGDAFATKSVRLVHNADAEVKNPMANVAASKGENTKRILKKRLELQRAETELFNRQLEQEKLLLKKLEDCKDQTTKELIIKTLKKLEISLMATKKNLESRDFSKFVKRSKTEVQRDVLDAELELITKKKAGEDITEIAVRLQNLRKEMQHLNDTESNNKHCRNSAYRPERNRRIPRSAVLDLRSRSILITDFCMEHKDALIEHLQQFGTLRDIDFYPLTDPAVGKVIASFYDRKEAERAFTDGKLFKDQLLNMTWAVEDKDAMAAALSSGSKSDLSAKALLKTLDPPDDDDDDDDVASLSWCRLTAVQPNGNNLKNVLFVEIDLALNLAGFQATSLPLLAILSHVATGARNWANRTMGVGQMQQQSSSKAIAFAAIVFSTLAITACLLSFPLAFHYVQTLEASAQSDLNFCTTRTRLMWRRMMSISPDGPSGDASDRLADFLANVRLRRAANSQKSNFEFWMKRVLKDEVRSSNSSAKRQAGYKGGCCTCNRGLPGPPGPPGTPGIDGITGLPGEPGERGPPAPPSPHLLPKFPEQCPCEAPPGDPGPPGAKGVDGPPGDPGLPGKDGKDGDQGPRGLDGAPGIPGMQGPKGPPGPPGKMIQKVGPPGPPGPPGVPGRPGAPGEAGKDGKDGLPGPPGLPGEMGMQGATGMSGMPGAPGDPGPFGDAGACNHCPPARLAPGY</sequence>
<dbReference type="SMART" id="SM00356">
    <property type="entry name" value="ZnF_C3H1"/>
    <property type="match status" value="1"/>
</dbReference>
<evidence type="ECO:0000256" key="4">
    <source>
        <dbReference type="ARBA" id="ARBA00022833"/>
    </source>
</evidence>
<dbReference type="InterPro" id="IPR000061">
    <property type="entry name" value="Surp"/>
</dbReference>
<dbReference type="InterPro" id="IPR008160">
    <property type="entry name" value="Collagen"/>
</dbReference>
<feature type="compositionally biased region" description="Basic and acidic residues" evidence="10">
    <location>
        <begin position="764"/>
        <end position="794"/>
    </location>
</feature>
<dbReference type="InterPro" id="IPR012677">
    <property type="entry name" value="Nucleotide-bd_a/b_plait_sf"/>
</dbReference>
<dbReference type="InterPro" id="IPR035967">
    <property type="entry name" value="SWAP/Surp_sf"/>
</dbReference>
<evidence type="ECO:0000259" key="13">
    <source>
        <dbReference type="PROSITE" id="PS50128"/>
    </source>
</evidence>
<keyword evidence="3 8" id="KW-0863">Zinc-finger</keyword>
<feature type="compositionally biased region" description="Polar residues" evidence="10">
    <location>
        <begin position="823"/>
        <end position="834"/>
    </location>
</feature>
<dbReference type="CDD" id="cd12257">
    <property type="entry name" value="RRM1_RBM26_like"/>
    <property type="match status" value="1"/>
</dbReference>
<dbReference type="SMART" id="SM00360">
    <property type="entry name" value="RRM"/>
    <property type="match status" value="1"/>
</dbReference>
<gene>
    <name evidence="14" type="primary">rbm26</name>
    <name evidence="14" type="ORF">T12_4019</name>
</gene>
<evidence type="ECO:0000256" key="3">
    <source>
        <dbReference type="ARBA" id="ARBA00022771"/>
    </source>
</evidence>
<dbReference type="EMBL" id="JYDQ01000029">
    <property type="protein sequence ID" value="KRY20008.1"/>
    <property type="molecule type" value="Genomic_DNA"/>
</dbReference>
<keyword evidence="6" id="KW-0805">Transcription regulation</keyword>
<keyword evidence="11" id="KW-1133">Transmembrane helix</keyword>
<reference evidence="14 15" key="1">
    <citation type="submission" date="2015-01" db="EMBL/GenBank/DDBJ databases">
        <title>Evolution of Trichinella species and genotypes.</title>
        <authorList>
            <person name="Korhonen P.K."/>
            <person name="Edoardo P."/>
            <person name="Giuseppe L.R."/>
            <person name="Gasser R.B."/>
        </authorList>
    </citation>
    <scope>NUCLEOTIDE SEQUENCE [LARGE SCALE GENOMIC DNA]</scope>
    <source>
        <strain evidence="14">ISS2496</strain>
    </source>
</reference>
<keyword evidence="11" id="KW-0812">Transmembrane</keyword>
<dbReference type="Proteomes" id="UP000054783">
    <property type="component" value="Unassembled WGS sequence"/>
</dbReference>
<evidence type="ECO:0000313" key="14">
    <source>
        <dbReference type="EMBL" id="KRY20008.1"/>
    </source>
</evidence>
<keyword evidence="15" id="KW-1185">Reference proteome</keyword>
<feature type="coiled-coil region" evidence="9">
    <location>
        <begin position="1337"/>
        <end position="1364"/>
    </location>
</feature>
<evidence type="ECO:0000256" key="8">
    <source>
        <dbReference type="PROSITE-ProRule" id="PRU00723"/>
    </source>
</evidence>
<feature type="compositionally biased region" description="Low complexity" evidence="10">
    <location>
        <begin position="1714"/>
        <end position="1725"/>
    </location>
</feature>
<evidence type="ECO:0000256" key="10">
    <source>
        <dbReference type="SAM" id="MobiDB-lite"/>
    </source>
</evidence>
<feature type="compositionally biased region" description="Pro residues" evidence="10">
    <location>
        <begin position="1750"/>
        <end position="1759"/>
    </location>
</feature>
<dbReference type="PROSITE" id="PS50128">
    <property type="entry name" value="SURP"/>
    <property type="match status" value="2"/>
</dbReference>
<keyword evidence="2" id="KW-0677">Repeat</keyword>
<feature type="region of interest" description="Disordered" evidence="10">
    <location>
        <begin position="241"/>
        <end position="278"/>
    </location>
</feature>
<dbReference type="Gene3D" id="1.10.10.790">
    <property type="entry name" value="Surp module"/>
    <property type="match status" value="2"/>
</dbReference>
<dbReference type="GO" id="GO:0042302">
    <property type="term" value="F:structural constituent of cuticle"/>
    <property type="evidence" value="ECO:0007669"/>
    <property type="project" value="InterPro"/>
</dbReference>
<evidence type="ECO:0000259" key="12">
    <source>
        <dbReference type="PROSITE" id="PS50103"/>
    </source>
</evidence>
<keyword evidence="7" id="KW-0804">Transcription</keyword>
<dbReference type="PANTHER" id="PTHR14398:SF0">
    <property type="entry name" value="ZINC FINGER PROTEIN SWM"/>
    <property type="match status" value="1"/>
</dbReference>
<keyword evidence="5" id="KW-0694">RNA-binding</keyword>
<evidence type="ECO:0000256" key="2">
    <source>
        <dbReference type="ARBA" id="ARBA00022737"/>
    </source>
</evidence>
<organism evidence="14 15">
    <name type="scientific">Trichinella patagoniensis</name>
    <dbReference type="NCBI Taxonomy" id="990121"/>
    <lineage>
        <taxon>Eukaryota</taxon>
        <taxon>Metazoa</taxon>
        <taxon>Ecdysozoa</taxon>
        <taxon>Nematoda</taxon>
        <taxon>Enoplea</taxon>
        <taxon>Dorylaimia</taxon>
        <taxon>Trichinellida</taxon>
        <taxon>Trichinellidae</taxon>
        <taxon>Trichinella</taxon>
    </lineage>
</organism>
<dbReference type="InterPro" id="IPR035979">
    <property type="entry name" value="RBD_domain_sf"/>
</dbReference>
<evidence type="ECO:0000256" key="5">
    <source>
        <dbReference type="ARBA" id="ARBA00022884"/>
    </source>
</evidence>
<evidence type="ECO:0000256" key="7">
    <source>
        <dbReference type="ARBA" id="ARBA00023163"/>
    </source>
</evidence>
<dbReference type="InterPro" id="IPR036855">
    <property type="entry name" value="Znf_CCCH_sf"/>
</dbReference>
<feature type="region of interest" description="Disordered" evidence="10">
    <location>
        <begin position="134"/>
        <end position="161"/>
    </location>
</feature>
<keyword evidence="1 8" id="KW-0479">Metal-binding</keyword>
<dbReference type="Pfam" id="PF00642">
    <property type="entry name" value="zf-CCCH"/>
    <property type="match status" value="1"/>
</dbReference>
<feature type="domain" description="SURP motif" evidence="13">
    <location>
        <begin position="182"/>
        <end position="224"/>
    </location>
</feature>
<dbReference type="Pfam" id="PF01805">
    <property type="entry name" value="Surp"/>
    <property type="match status" value="2"/>
</dbReference>
<evidence type="ECO:0000256" key="1">
    <source>
        <dbReference type="ARBA" id="ARBA00022723"/>
    </source>
</evidence>
<dbReference type="GO" id="GO:0008270">
    <property type="term" value="F:zinc ion binding"/>
    <property type="evidence" value="ECO:0007669"/>
    <property type="project" value="UniProtKB-KW"/>
</dbReference>
<dbReference type="Pfam" id="PF01484">
    <property type="entry name" value="Col_cuticle_N"/>
    <property type="match status" value="1"/>
</dbReference>
<feature type="domain" description="SURP motif" evidence="13">
    <location>
        <begin position="341"/>
        <end position="381"/>
    </location>
</feature>
<evidence type="ECO:0000256" key="9">
    <source>
        <dbReference type="SAM" id="Coils"/>
    </source>
</evidence>
<feature type="compositionally biased region" description="Basic and acidic residues" evidence="10">
    <location>
        <begin position="849"/>
        <end position="860"/>
    </location>
</feature>
<dbReference type="InterPro" id="IPR045137">
    <property type="entry name" value="RBM26/27"/>
</dbReference>
<dbReference type="InterPro" id="IPR019147">
    <property type="entry name" value="SWAP_N_domain"/>
</dbReference>
<feature type="region of interest" description="Disordered" evidence="10">
    <location>
        <begin position="1705"/>
        <end position="1873"/>
    </location>
</feature>
<accession>A0A0V1A5D1</accession>
<dbReference type="FunFam" id="3.30.70.330:FF:000208">
    <property type="entry name" value="RNA-binding protein 27 isoform X2"/>
    <property type="match status" value="1"/>
</dbReference>
<feature type="compositionally biased region" description="Basic and acidic residues" evidence="10">
    <location>
        <begin position="811"/>
        <end position="820"/>
    </location>
</feature>
<dbReference type="OrthoDB" id="5918928at2759"/>
<dbReference type="InterPro" id="IPR002486">
    <property type="entry name" value="Col_cuticle_N"/>
</dbReference>
<evidence type="ECO:0000313" key="15">
    <source>
        <dbReference type="Proteomes" id="UP000054783"/>
    </source>
</evidence>
<dbReference type="STRING" id="990121.A0A0V1A5D1"/>
<dbReference type="GO" id="GO:0005634">
    <property type="term" value="C:nucleus"/>
    <property type="evidence" value="ECO:0007669"/>
    <property type="project" value="TreeGrafter"/>
</dbReference>
<feature type="compositionally biased region" description="Low complexity" evidence="10">
    <location>
        <begin position="1861"/>
        <end position="1873"/>
    </location>
</feature>
<proteinExistence type="predicted"/>
<feature type="compositionally biased region" description="Pro residues" evidence="10">
    <location>
        <begin position="1816"/>
        <end position="1826"/>
    </location>
</feature>
<feature type="compositionally biased region" description="Pro residues" evidence="10">
    <location>
        <begin position="1729"/>
        <end position="1738"/>
    </location>
</feature>
<feature type="transmembrane region" description="Helical" evidence="11">
    <location>
        <begin position="1534"/>
        <end position="1559"/>
    </location>
</feature>
<dbReference type="GO" id="GO:0003723">
    <property type="term" value="F:RNA binding"/>
    <property type="evidence" value="ECO:0007669"/>
    <property type="project" value="UniProtKB-KW"/>
</dbReference>
<dbReference type="GO" id="GO:0006396">
    <property type="term" value="P:RNA processing"/>
    <property type="evidence" value="ECO:0007669"/>
    <property type="project" value="InterPro"/>
</dbReference>
<feature type="region of interest" description="Disordered" evidence="10">
    <location>
        <begin position="957"/>
        <end position="985"/>
    </location>
</feature>
<dbReference type="PANTHER" id="PTHR14398">
    <property type="entry name" value="RNA RECOGNITION RRM/RNP DOMAIN"/>
    <property type="match status" value="1"/>
</dbReference>
<protein>
    <submittedName>
        <fullName evidence="14">RNA-binding protein 26</fullName>
    </submittedName>
</protein>
<dbReference type="SMART" id="SM00648">
    <property type="entry name" value="SWAP"/>
    <property type="match status" value="2"/>
</dbReference>
<dbReference type="SUPFAM" id="SSF54928">
    <property type="entry name" value="RNA-binding domain, RBD"/>
    <property type="match status" value="2"/>
</dbReference>
<dbReference type="SUPFAM" id="SSF109905">
    <property type="entry name" value="Surp module (SWAP domain)"/>
    <property type="match status" value="2"/>
</dbReference>
<keyword evidence="11" id="KW-0472">Membrane</keyword>
<evidence type="ECO:0000256" key="6">
    <source>
        <dbReference type="ARBA" id="ARBA00023015"/>
    </source>
</evidence>
<keyword evidence="9" id="KW-0175">Coiled coil</keyword>
<dbReference type="SUPFAM" id="SSF90229">
    <property type="entry name" value="CCCH zinc finger"/>
    <property type="match status" value="1"/>
</dbReference>
<name>A0A0V1A5D1_9BILA</name>
<dbReference type="SMART" id="SM01088">
    <property type="entry name" value="Col_cuticle_N"/>
    <property type="match status" value="1"/>
</dbReference>
<feature type="region of interest" description="Disordered" evidence="10">
    <location>
        <begin position="755"/>
        <end position="886"/>
    </location>
</feature>
<feature type="zinc finger region" description="C3H1-type" evidence="8">
    <location>
        <begin position="880"/>
        <end position="908"/>
    </location>
</feature>
<feature type="compositionally biased region" description="Basic and acidic residues" evidence="10">
    <location>
        <begin position="134"/>
        <end position="148"/>
    </location>
</feature>
<feature type="transmembrane region" description="Helical" evidence="11">
    <location>
        <begin position="1580"/>
        <end position="1604"/>
    </location>
</feature>
<dbReference type="Gene3D" id="3.30.70.330">
    <property type="match status" value="1"/>
</dbReference>